<accession>F6HE93</accession>
<name>F6HE93_VITVI</name>
<dbReference type="AlphaFoldDB" id="F6HE93"/>
<dbReference type="PaxDb" id="29760-VIT_16s0039g00830.t01"/>
<dbReference type="InParanoid" id="F6HE93"/>
<keyword evidence="2" id="KW-1185">Reference proteome</keyword>
<evidence type="ECO:0000313" key="2">
    <source>
        <dbReference type="Proteomes" id="UP000009183"/>
    </source>
</evidence>
<dbReference type="HOGENOM" id="CLU_3427224_0_0_1"/>
<reference evidence="2" key="1">
    <citation type="journal article" date="2007" name="Nature">
        <title>The grapevine genome sequence suggests ancestral hexaploidization in major angiosperm phyla.</title>
        <authorList>
            <consortium name="The French-Italian Public Consortium for Grapevine Genome Characterization."/>
            <person name="Jaillon O."/>
            <person name="Aury J.-M."/>
            <person name="Noel B."/>
            <person name="Policriti A."/>
            <person name="Clepet C."/>
            <person name="Casagrande A."/>
            <person name="Choisne N."/>
            <person name="Aubourg S."/>
            <person name="Vitulo N."/>
            <person name="Jubin C."/>
            <person name="Vezzi A."/>
            <person name="Legeai F."/>
            <person name="Hugueney P."/>
            <person name="Dasilva C."/>
            <person name="Horner D."/>
            <person name="Mica E."/>
            <person name="Jublot D."/>
            <person name="Poulain J."/>
            <person name="Bruyere C."/>
            <person name="Billault A."/>
            <person name="Segurens B."/>
            <person name="Gouyvenoux M."/>
            <person name="Ugarte E."/>
            <person name="Cattonaro F."/>
            <person name="Anthouard V."/>
            <person name="Vico V."/>
            <person name="Del Fabbro C."/>
            <person name="Alaux M."/>
            <person name="Di Gaspero G."/>
            <person name="Dumas V."/>
            <person name="Felice N."/>
            <person name="Paillard S."/>
            <person name="Juman I."/>
            <person name="Moroldo M."/>
            <person name="Scalabrin S."/>
            <person name="Canaguier A."/>
            <person name="Le Clainche I."/>
            <person name="Malacrida G."/>
            <person name="Durand E."/>
            <person name="Pesole G."/>
            <person name="Laucou V."/>
            <person name="Chatelet P."/>
            <person name="Merdinoglu D."/>
            <person name="Delledonne M."/>
            <person name="Pezzotti M."/>
            <person name="Lecharny A."/>
            <person name="Scarpelli C."/>
            <person name="Artiguenave F."/>
            <person name="Pe M.E."/>
            <person name="Valle G."/>
            <person name="Morgante M."/>
            <person name="Caboche M."/>
            <person name="Adam-Blondon A.-F."/>
            <person name="Weissenbach J."/>
            <person name="Quetier F."/>
            <person name="Wincker P."/>
        </authorList>
    </citation>
    <scope>NUCLEOTIDE SEQUENCE [LARGE SCALE GENOMIC DNA]</scope>
    <source>
        <strain evidence="2">cv. Pinot noir / PN40024</strain>
    </source>
</reference>
<dbReference type="EMBL" id="FN595750">
    <property type="protein sequence ID" value="CCB50539.1"/>
    <property type="molecule type" value="Genomic_DNA"/>
</dbReference>
<organism evidence="1 2">
    <name type="scientific">Vitis vinifera</name>
    <name type="common">Grape</name>
    <dbReference type="NCBI Taxonomy" id="29760"/>
    <lineage>
        <taxon>Eukaryota</taxon>
        <taxon>Viridiplantae</taxon>
        <taxon>Streptophyta</taxon>
        <taxon>Embryophyta</taxon>
        <taxon>Tracheophyta</taxon>
        <taxon>Spermatophyta</taxon>
        <taxon>Magnoliopsida</taxon>
        <taxon>eudicotyledons</taxon>
        <taxon>Gunneridae</taxon>
        <taxon>Pentapetalae</taxon>
        <taxon>rosids</taxon>
        <taxon>Vitales</taxon>
        <taxon>Vitaceae</taxon>
        <taxon>Viteae</taxon>
        <taxon>Vitis</taxon>
    </lineage>
</organism>
<gene>
    <name evidence="1" type="ordered locus">VIT_16s0039g00830</name>
</gene>
<evidence type="ECO:0000313" key="1">
    <source>
        <dbReference type="EMBL" id="CCB50539.1"/>
    </source>
</evidence>
<protein>
    <submittedName>
        <fullName evidence="1">Uncharacterized protein</fullName>
    </submittedName>
</protein>
<proteinExistence type="predicted"/>
<dbReference type="Proteomes" id="UP000009183">
    <property type="component" value="Chromosome 16"/>
</dbReference>
<sequence length="21" mass="2545">MLNNHSQFVPELLPYQIELKM</sequence>